<dbReference type="AlphaFoldDB" id="A0A9X1QM82"/>
<dbReference type="InterPro" id="IPR002059">
    <property type="entry name" value="CSP_DNA-bd"/>
</dbReference>
<dbReference type="PROSITE" id="PS51857">
    <property type="entry name" value="CSD_2"/>
    <property type="match status" value="1"/>
</dbReference>
<keyword evidence="3" id="KW-1185">Reference proteome</keyword>
<comment type="caution">
    <text evidence="2">The sequence shown here is derived from an EMBL/GenBank/DDBJ whole genome shotgun (WGS) entry which is preliminary data.</text>
</comment>
<evidence type="ECO:0000313" key="2">
    <source>
        <dbReference type="EMBL" id="MCF2514503.1"/>
    </source>
</evidence>
<dbReference type="Proteomes" id="UP001139410">
    <property type="component" value="Unassembled WGS sequence"/>
</dbReference>
<dbReference type="RefSeq" id="WP_235066963.1">
    <property type="nucleotide sequence ID" value="NZ_JAKFGM010000001.1"/>
</dbReference>
<accession>A0A9X1QM82</accession>
<organism evidence="2 3">
    <name type="scientific">Sphingomonas cremea</name>
    <dbReference type="NCBI Taxonomy" id="2904799"/>
    <lineage>
        <taxon>Bacteria</taxon>
        <taxon>Pseudomonadati</taxon>
        <taxon>Pseudomonadota</taxon>
        <taxon>Alphaproteobacteria</taxon>
        <taxon>Sphingomonadales</taxon>
        <taxon>Sphingomonadaceae</taxon>
        <taxon>Sphingomonas</taxon>
    </lineage>
</organism>
<dbReference type="InterPro" id="IPR012340">
    <property type="entry name" value="NA-bd_OB-fold"/>
</dbReference>
<feature type="domain" description="CSD" evidence="1">
    <location>
        <begin position="2"/>
        <end position="67"/>
    </location>
</feature>
<gene>
    <name evidence="2" type="ORF">LVY65_05410</name>
</gene>
<sequence length="68" mass="7357">MKYFGTVKSFDTDTGTGSLKPETGGDELMFERSAISWDAPKAPTVGQRLSYDKGTLNSQPCAINLGRI</sequence>
<dbReference type="SUPFAM" id="SSF50249">
    <property type="entry name" value="Nucleic acid-binding proteins"/>
    <property type="match status" value="1"/>
</dbReference>
<protein>
    <submittedName>
        <fullName evidence="2">Cold shock domain-containing protein</fullName>
    </submittedName>
</protein>
<evidence type="ECO:0000259" key="1">
    <source>
        <dbReference type="PROSITE" id="PS51857"/>
    </source>
</evidence>
<dbReference type="Gene3D" id="2.40.50.140">
    <property type="entry name" value="Nucleic acid-binding proteins"/>
    <property type="match status" value="1"/>
</dbReference>
<dbReference type="EMBL" id="JAKFGM010000001">
    <property type="protein sequence ID" value="MCF2514503.1"/>
    <property type="molecule type" value="Genomic_DNA"/>
</dbReference>
<reference evidence="2" key="1">
    <citation type="submission" date="2022-01" db="EMBL/GenBank/DDBJ databases">
        <authorList>
            <person name="Jo J.-H."/>
            <person name="Im W.-T."/>
        </authorList>
    </citation>
    <scope>NUCLEOTIDE SEQUENCE</scope>
    <source>
        <strain evidence="2">G124</strain>
    </source>
</reference>
<dbReference type="GO" id="GO:0003676">
    <property type="term" value="F:nucleic acid binding"/>
    <property type="evidence" value="ECO:0007669"/>
    <property type="project" value="InterPro"/>
</dbReference>
<evidence type="ECO:0000313" key="3">
    <source>
        <dbReference type="Proteomes" id="UP001139410"/>
    </source>
</evidence>
<proteinExistence type="predicted"/>
<name>A0A9X1QM82_9SPHN</name>